<dbReference type="EMBL" id="ASPP01008555">
    <property type="protein sequence ID" value="ETO25419.1"/>
    <property type="molecule type" value="Genomic_DNA"/>
</dbReference>
<keyword evidence="2" id="KW-1185">Reference proteome</keyword>
<evidence type="ECO:0000313" key="1">
    <source>
        <dbReference type="EMBL" id="ETO25419.1"/>
    </source>
</evidence>
<comment type="caution">
    <text evidence="1">The sequence shown here is derived from an EMBL/GenBank/DDBJ whole genome shotgun (WGS) entry which is preliminary data.</text>
</comment>
<evidence type="ECO:0000313" key="2">
    <source>
        <dbReference type="Proteomes" id="UP000023152"/>
    </source>
</evidence>
<reference evidence="1 2" key="1">
    <citation type="journal article" date="2013" name="Curr. Biol.">
        <title>The Genome of the Foraminiferan Reticulomyxa filosa.</title>
        <authorList>
            <person name="Glockner G."/>
            <person name="Hulsmann N."/>
            <person name="Schleicher M."/>
            <person name="Noegel A.A."/>
            <person name="Eichinger L."/>
            <person name="Gallinger C."/>
            <person name="Pawlowski J."/>
            <person name="Sierra R."/>
            <person name="Euteneuer U."/>
            <person name="Pillet L."/>
            <person name="Moustafa A."/>
            <person name="Platzer M."/>
            <person name="Groth M."/>
            <person name="Szafranski K."/>
            <person name="Schliwa M."/>
        </authorList>
    </citation>
    <scope>NUCLEOTIDE SEQUENCE [LARGE SCALE GENOMIC DNA]</scope>
</reference>
<dbReference type="AlphaFoldDB" id="X6NI95"/>
<name>X6NI95_RETFI</name>
<protein>
    <submittedName>
        <fullName evidence="1">Uncharacterized protein</fullName>
    </submittedName>
</protein>
<accession>X6NI95</accession>
<dbReference type="Proteomes" id="UP000023152">
    <property type="component" value="Unassembled WGS sequence"/>
</dbReference>
<gene>
    <name evidence="1" type="ORF">RFI_11718</name>
</gene>
<sequence length="134" mass="16061">METTQRCRYPTAPAAKDKIFEDLKMSEIVKWLQPSWIYSQKKYEIDNFALIQKIEEIRRLKVLEQNIMIFFGIFFKIFFENDNENESKEKNKKENDEKSQSQTNIMDLVMMLMDSHENADNKMKIANTKDMTCK</sequence>
<proteinExistence type="predicted"/>
<organism evidence="1 2">
    <name type="scientific">Reticulomyxa filosa</name>
    <dbReference type="NCBI Taxonomy" id="46433"/>
    <lineage>
        <taxon>Eukaryota</taxon>
        <taxon>Sar</taxon>
        <taxon>Rhizaria</taxon>
        <taxon>Retaria</taxon>
        <taxon>Foraminifera</taxon>
        <taxon>Monothalamids</taxon>
        <taxon>Reticulomyxidae</taxon>
        <taxon>Reticulomyxa</taxon>
    </lineage>
</organism>